<feature type="domain" description="F-box" evidence="1">
    <location>
        <begin position="11"/>
        <end position="52"/>
    </location>
</feature>
<proteinExistence type="predicted"/>
<dbReference type="PANTHER" id="PTHR35546:SF128">
    <property type="entry name" value="F-BOX ASSOCIATED DOMAIN-CONTAINING PROTEIN"/>
    <property type="match status" value="1"/>
</dbReference>
<dbReference type="Proteomes" id="UP001154282">
    <property type="component" value="Unassembled WGS sequence"/>
</dbReference>
<dbReference type="InterPro" id="IPR056592">
    <property type="entry name" value="Beta-prop_At3g26010-like"/>
</dbReference>
<name>A0AAV0QNT6_9ROSI</name>
<feature type="domain" description="F-box" evidence="1">
    <location>
        <begin position="380"/>
        <end position="421"/>
    </location>
</feature>
<dbReference type="Pfam" id="PF00646">
    <property type="entry name" value="F-box"/>
    <property type="match status" value="2"/>
</dbReference>
<evidence type="ECO:0000259" key="1">
    <source>
        <dbReference type="SMART" id="SM00256"/>
    </source>
</evidence>
<keyword evidence="3" id="KW-1185">Reference proteome</keyword>
<dbReference type="AlphaFoldDB" id="A0AAV0QNT6"/>
<protein>
    <recommendedName>
        <fullName evidence="1">F-box domain-containing protein</fullName>
    </recommendedName>
</protein>
<accession>A0AAV0QNT6</accession>
<dbReference type="SUPFAM" id="SSF81383">
    <property type="entry name" value="F-box domain"/>
    <property type="match status" value="2"/>
</dbReference>
<dbReference type="Gene3D" id="1.20.1280.50">
    <property type="match status" value="2"/>
</dbReference>
<evidence type="ECO:0000313" key="2">
    <source>
        <dbReference type="EMBL" id="CAI0546620.1"/>
    </source>
</evidence>
<evidence type="ECO:0000313" key="3">
    <source>
        <dbReference type="Proteomes" id="UP001154282"/>
    </source>
</evidence>
<dbReference type="InterPro" id="IPR001810">
    <property type="entry name" value="F-box_dom"/>
</dbReference>
<gene>
    <name evidence="2" type="ORF">LITE_LOCUS44040</name>
</gene>
<sequence>MATNNSSIAKLGDDVLAEILTRLPGPRSAFRSKAVCKRWNAFISTPCFSRRFVAHHRQIGSAAEPEPESEPEPPLPNPSNLRESILTFLPLPIAALSRFTVLDCFNDLLLLGFRSSDANDELERTFLLCNPFTKQWIALPLAAQSRPRSPGTTVSFARLVCSSNGEETSFTITQRFGYRFRVVRVCKNTAQHSATCSILDVFCSESGEWTKVALDLHGGQFGPHVDLLHFAVPLNGKLYWMNGLNQVVEWNPFRPYDQMRSSSSTDVIEIGRPFLISYSRDSFLISSSQGVLHIVLGAFSRFREVLIVWRLEEEGGGFWKKLYEVSLEKLMHSTRCNASEYTLQFEGSVAGLSRFVPITLVEAPCLSAAMAFQNSSIVELGDDLLAEVLIRLPGPRSAFRSKSVCKRWNSLISAPCFSRRFVSHHRKIGPAAAGGEPDPPFLTPSKLREWILTFLPLPIADRSRLSVLDCFEDLLLLGFRWTAAADDELRRTLLVCNPFVKQWVALPPLPVQSSPIWSYAKLVREPCNSIALHSDDDNGGRGGEAITHHSDRRFRVVRLYQLGDHRQTASSNSTLDVFCSESGEWTRVALLDIFGEFGPHRNFDVSLNGKLYWANKPAQVVEWNPFRLQDPARRTTMDDAAPFPDSMSYSLTASQGALHMILQSDWKKPEGMSLWRLEEGEGEGRSWRKLYEVSDDDADDESESIIPYDGGGGCSRPQFFTVVGHHPDKSEVFFLRCREMSQDRVYACNLRTKEAELLSDQEELNFDSTMFHQPRVHLWTTQIPNYVKLRGTSKL</sequence>
<dbReference type="PANTHER" id="PTHR35546">
    <property type="entry name" value="F-BOX PROTEIN INTERACTION DOMAIN PROTEIN-RELATED"/>
    <property type="match status" value="1"/>
</dbReference>
<dbReference type="EMBL" id="CAMGYJ010000010">
    <property type="protein sequence ID" value="CAI0546620.1"/>
    <property type="molecule type" value="Genomic_DNA"/>
</dbReference>
<dbReference type="InterPro" id="IPR055290">
    <property type="entry name" value="At3g26010-like"/>
</dbReference>
<dbReference type="Pfam" id="PF24750">
    <property type="entry name" value="b-prop_At3g26010-like"/>
    <property type="match status" value="2"/>
</dbReference>
<organism evidence="2 3">
    <name type="scientific">Linum tenue</name>
    <dbReference type="NCBI Taxonomy" id="586396"/>
    <lineage>
        <taxon>Eukaryota</taxon>
        <taxon>Viridiplantae</taxon>
        <taxon>Streptophyta</taxon>
        <taxon>Embryophyta</taxon>
        <taxon>Tracheophyta</taxon>
        <taxon>Spermatophyta</taxon>
        <taxon>Magnoliopsida</taxon>
        <taxon>eudicotyledons</taxon>
        <taxon>Gunneridae</taxon>
        <taxon>Pentapetalae</taxon>
        <taxon>rosids</taxon>
        <taxon>fabids</taxon>
        <taxon>Malpighiales</taxon>
        <taxon>Linaceae</taxon>
        <taxon>Linum</taxon>
    </lineage>
</organism>
<reference evidence="2" key="1">
    <citation type="submission" date="2022-08" db="EMBL/GenBank/DDBJ databases">
        <authorList>
            <person name="Gutierrez-Valencia J."/>
        </authorList>
    </citation>
    <scope>NUCLEOTIDE SEQUENCE</scope>
</reference>
<dbReference type="InterPro" id="IPR036047">
    <property type="entry name" value="F-box-like_dom_sf"/>
</dbReference>
<comment type="caution">
    <text evidence="2">The sequence shown here is derived from an EMBL/GenBank/DDBJ whole genome shotgun (WGS) entry which is preliminary data.</text>
</comment>
<dbReference type="SMART" id="SM00256">
    <property type="entry name" value="FBOX"/>
    <property type="match status" value="2"/>
</dbReference>